<evidence type="ECO:0000256" key="6">
    <source>
        <dbReference type="ARBA" id="ARBA00022741"/>
    </source>
</evidence>
<dbReference type="EMBL" id="OA564347">
    <property type="protein sequence ID" value="CAD7193971.1"/>
    <property type="molecule type" value="Genomic_DNA"/>
</dbReference>
<dbReference type="InterPro" id="IPR003959">
    <property type="entry name" value="ATPase_AAA_core"/>
</dbReference>
<evidence type="ECO:0000256" key="3">
    <source>
        <dbReference type="ARBA" id="ARBA00022448"/>
    </source>
</evidence>
<keyword evidence="6 16" id="KW-0547">Nucleotide-binding</keyword>
<dbReference type="InterPro" id="IPR003960">
    <property type="entry name" value="ATPase_AAA_CS"/>
</dbReference>
<name>A0A7R8VAP2_TIMDO</name>
<dbReference type="InterPro" id="IPR027417">
    <property type="entry name" value="P-loop_NTPase"/>
</dbReference>
<evidence type="ECO:0000256" key="1">
    <source>
        <dbReference type="ARBA" id="ARBA00004514"/>
    </source>
</evidence>
<keyword evidence="3" id="KW-0813">Transport</keyword>
<dbReference type="InterPro" id="IPR003593">
    <property type="entry name" value="AAA+_ATPase"/>
</dbReference>
<dbReference type="FunFam" id="1.10.8.60:FF:000105">
    <property type="entry name" value="PeRoXisome assembly factor"/>
    <property type="match status" value="1"/>
</dbReference>
<dbReference type="SMART" id="SM00382">
    <property type="entry name" value="AAA"/>
    <property type="match status" value="1"/>
</dbReference>
<proteinExistence type="inferred from homology"/>
<protein>
    <recommendedName>
        <fullName evidence="13">Peroxisomal ATPase PEX1</fullName>
    </recommendedName>
    <alternativeName>
        <fullName evidence="12">Peroxin-1</fullName>
    </alternativeName>
</protein>
<evidence type="ECO:0000256" key="9">
    <source>
        <dbReference type="ARBA" id="ARBA00022927"/>
    </source>
</evidence>
<dbReference type="FunFam" id="3.40.50.300:FF:000149">
    <property type="entry name" value="Nuclear valosin-containing protein-like"/>
    <property type="match status" value="1"/>
</dbReference>
<dbReference type="PANTHER" id="PTHR23077">
    <property type="entry name" value="AAA-FAMILY ATPASE"/>
    <property type="match status" value="1"/>
</dbReference>
<comment type="similarity">
    <text evidence="2 16">Belongs to the AAA ATPase family.</text>
</comment>
<evidence type="ECO:0000313" key="18">
    <source>
        <dbReference type="EMBL" id="CAD7193971.1"/>
    </source>
</evidence>
<evidence type="ECO:0000256" key="15">
    <source>
        <dbReference type="ARBA" id="ARBA00064205"/>
    </source>
</evidence>
<dbReference type="GO" id="GO:0016887">
    <property type="term" value="F:ATP hydrolysis activity"/>
    <property type="evidence" value="ECO:0007669"/>
    <property type="project" value="InterPro"/>
</dbReference>
<evidence type="ECO:0000256" key="16">
    <source>
        <dbReference type="RuleBase" id="RU003651"/>
    </source>
</evidence>
<evidence type="ECO:0000256" key="7">
    <source>
        <dbReference type="ARBA" id="ARBA00022801"/>
    </source>
</evidence>
<organism evidence="18">
    <name type="scientific">Timema douglasi</name>
    <name type="common">Walking stick</name>
    <dbReference type="NCBI Taxonomy" id="61478"/>
    <lineage>
        <taxon>Eukaryota</taxon>
        <taxon>Metazoa</taxon>
        <taxon>Ecdysozoa</taxon>
        <taxon>Arthropoda</taxon>
        <taxon>Hexapoda</taxon>
        <taxon>Insecta</taxon>
        <taxon>Pterygota</taxon>
        <taxon>Neoptera</taxon>
        <taxon>Polyneoptera</taxon>
        <taxon>Phasmatodea</taxon>
        <taxon>Timematodea</taxon>
        <taxon>Timematoidea</taxon>
        <taxon>Timematidae</taxon>
        <taxon>Timema</taxon>
    </lineage>
</organism>
<dbReference type="InterPro" id="IPR041569">
    <property type="entry name" value="AAA_lid_3"/>
</dbReference>
<evidence type="ECO:0000256" key="11">
    <source>
        <dbReference type="ARBA" id="ARBA00023140"/>
    </source>
</evidence>
<reference evidence="18" key="1">
    <citation type="submission" date="2020-11" db="EMBL/GenBank/DDBJ databases">
        <authorList>
            <person name="Tran Van P."/>
        </authorList>
    </citation>
    <scope>NUCLEOTIDE SEQUENCE</scope>
</reference>
<feature type="domain" description="AAA+ ATPase" evidence="17">
    <location>
        <begin position="226"/>
        <end position="380"/>
    </location>
</feature>
<keyword evidence="7" id="KW-0378">Hydrolase</keyword>
<evidence type="ECO:0000256" key="5">
    <source>
        <dbReference type="ARBA" id="ARBA00022737"/>
    </source>
</evidence>
<dbReference type="GO" id="GO:0005829">
    <property type="term" value="C:cytosol"/>
    <property type="evidence" value="ECO:0007669"/>
    <property type="project" value="UniProtKB-SubCell"/>
</dbReference>
<comment type="subcellular location">
    <subcellularLocation>
        <location evidence="1">Cytoplasm</location>
        <location evidence="1">Cytosol</location>
    </subcellularLocation>
    <subcellularLocation>
        <location evidence="14">Peroxisome membrane</location>
    </subcellularLocation>
</comment>
<dbReference type="AlphaFoldDB" id="A0A7R8VAP2"/>
<accession>A0A7R8VAP2</accession>
<dbReference type="PROSITE" id="PS00674">
    <property type="entry name" value="AAA"/>
    <property type="match status" value="1"/>
</dbReference>
<dbReference type="SUPFAM" id="SSF52540">
    <property type="entry name" value="P-loop containing nucleoside triphosphate hydrolases"/>
    <property type="match status" value="2"/>
</dbReference>
<dbReference type="Pfam" id="PF00004">
    <property type="entry name" value="AAA"/>
    <property type="match status" value="1"/>
</dbReference>
<evidence type="ECO:0000256" key="10">
    <source>
        <dbReference type="ARBA" id="ARBA00023136"/>
    </source>
</evidence>
<dbReference type="Pfam" id="PF17862">
    <property type="entry name" value="AAA_lid_3"/>
    <property type="match status" value="1"/>
</dbReference>
<dbReference type="Gene3D" id="1.10.8.60">
    <property type="match status" value="2"/>
</dbReference>
<comment type="subunit">
    <text evidence="15">Interacts with PEX6; forming the PEX1-PEX6 AAA ATPase complex, which is composed of a heterohexamer formed by a trimer of PEX1-PEX6 dimers.</text>
</comment>
<evidence type="ECO:0000256" key="12">
    <source>
        <dbReference type="ARBA" id="ARBA00032509"/>
    </source>
</evidence>
<dbReference type="PANTHER" id="PTHR23077:SF12">
    <property type="entry name" value="PEROXISOMAL ATPASE PEX1"/>
    <property type="match status" value="1"/>
</dbReference>
<evidence type="ECO:0000256" key="4">
    <source>
        <dbReference type="ARBA" id="ARBA00022490"/>
    </source>
</evidence>
<dbReference type="Gene3D" id="3.40.50.300">
    <property type="entry name" value="P-loop containing nucleotide triphosphate hydrolases"/>
    <property type="match status" value="2"/>
</dbReference>
<keyword evidence="10" id="KW-0472">Membrane</keyword>
<keyword evidence="11" id="KW-0576">Peroxisome</keyword>
<keyword evidence="4" id="KW-0963">Cytoplasm</keyword>
<evidence type="ECO:0000259" key="17">
    <source>
        <dbReference type="SMART" id="SM00382"/>
    </source>
</evidence>
<evidence type="ECO:0000256" key="14">
    <source>
        <dbReference type="ARBA" id="ARBA00046271"/>
    </source>
</evidence>
<keyword evidence="9" id="KW-0653">Protein transport</keyword>
<dbReference type="GO" id="GO:0005778">
    <property type="term" value="C:peroxisomal membrane"/>
    <property type="evidence" value="ECO:0007669"/>
    <property type="project" value="UniProtKB-SubCell"/>
</dbReference>
<sequence length="509" mass="56284">MKLFTQALSQCVYYQPAVILFDDLDALLPICEGDEVSQDELYHSRLGSHLVELLEAYQSLHYITVMATAMSIHKLHSSIISPRGQHIFKTILDIPEMDKLDRLEILSSIISQKSFNSTSSLDLDTVVNRTEGYVIQDLVDIVDKATFQSLRRSVVKREHPILLDQDFEEAIDNFVPLSLQGVQFFHDSSRSWDDVGGLKDVKQILVEVLQWPSQYPDLYAQCPLRHQSGVLLYGAPGTGKTLLAGVVAHECGLKFISVKLANALVVLSSTAEDGEIEGPELLSKYIGASEEAVRNIFQKAQSAKPCVLFFDEFDSLAPRRGHDSTGVTDRVVNQLLTQLDGVESLQGVWVIAATSRPDLLDPALLRPGRLDRAVLCPLPDEDDRLSILQSLSRRLTLDADVDLKQLAASTKGFTGADLQAILYTAQLMTYDSKLSTSDEDMKYNLPDLLPFSEEPASGSDTAVLSITVQMRRYVTGAKDKTLLPRGSEMVGRMGSFHEGTKIIMSPTVP</sequence>
<evidence type="ECO:0000256" key="2">
    <source>
        <dbReference type="ARBA" id="ARBA00006914"/>
    </source>
</evidence>
<dbReference type="GO" id="GO:0005524">
    <property type="term" value="F:ATP binding"/>
    <property type="evidence" value="ECO:0007669"/>
    <property type="project" value="UniProtKB-KW"/>
</dbReference>
<dbReference type="GO" id="GO:0016558">
    <property type="term" value="P:protein import into peroxisome matrix"/>
    <property type="evidence" value="ECO:0007669"/>
    <property type="project" value="TreeGrafter"/>
</dbReference>
<gene>
    <name evidence="18" type="ORF">TDIB3V08_LOCUS410</name>
</gene>
<keyword evidence="8 16" id="KW-0067">ATP-binding</keyword>
<dbReference type="InterPro" id="IPR050168">
    <property type="entry name" value="AAA_ATPase_domain"/>
</dbReference>
<evidence type="ECO:0000256" key="8">
    <source>
        <dbReference type="ARBA" id="ARBA00022840"/>
    </source>
</evidence>
<keyword evidence="5" id="KW-0677">Repeat</keyword>
<evidence type="ECO:0000256" key="13">
    <source>
        <dbReference type="ARBA" id="ARBA00034532"/>
    </source>
</evidence>